<dbReference type="InterPro" id="IPR022278">
    <property type="entry name" value="Pser_aminoTfrase"/>
</dbReference>
<evidence type="ECO:0000256" key="13">
    <source>
        <dbReference type="ARBA" id="ARBA00031421"/>
    </source>
</evidence>
<keyword evidence="11" id="KW-0664">Pyridoxine biosynthesis</keyword>
<dbReference type="InterPro" id="IPR000192">
    <property type="entry name" value="Aminotrans_V_dom"/>
</dbReference>
<feature type="domain" description="Aminotransferase class V" evidence="16">
    <location>
        <begin position="43"/>
        <end position="339"/>
    </location>
</feature>
<comment type="cofactor">
    <cofactor evidence="1">
        <name>pyridoxal 5'-phosphate</name>
        <dbReference type="ChEBI" id="CHEBI:597326"/>
    </cofactor>
</comment>
<evidence type="ECO:0000256" key="6">
    <source>
        <dbReference type="ARBA" id="ARBA00022490"/>
    </source>
</evidence>
<evidence type="ECO:0000256" key="10">
    <source>
        <dbReference type="ARBA" id="ARBA00022898"/>
    </source>
</evidence>
<proteinExistence type="inferred from homology"/>
<comment type="similarity">
    <text evidence="4">Belongs to the class-V pyridoxal-phosphate-dependent aminotransferase family. SerC subfamily.</text>
</comment>
<dbReference type="GO" id="GO:0008615">
    <property type="term" value="P:pyridoxine biosynthetic process"/>
    <property type="evidence" value="ECO:0007669"/>
    <property type="project" value="UniProtKB-KW"/>
</dbReference>
<comment type="function">
    <text evidence="2">Catalyzes the reversible conversion of 3-phosphohydroxypyruvate to phosphoserine and of 3-hydroxy-2-oxo-4-phosphonooxybutanoate to phosphohydroxythreonine.</text>
</comment>
<comment type="pathway">
    <text evidence="3">Amino-acid biosynthesis; L-serine biosynthesis; L-serine from 3-phospho-D-glycerate: step 2/3.</text>
</comment>
<evidence type="ECO:0000259" key="16">
    <source>
        <dbReference type="Pfam" id="PF00266"/>
    </source>
</evidence>
<keyword evidence="6" id="KW-0963">Cytoplasm</keyword>
<keyword evidence="9 17" id="KW-0808">Transferase</keyword>
<evidence type="ECO:0000256" key="1">
    <source>
        <dbReference type="ARBA" id="ARBA00001933"/>
    </source>
</evidence>
<accession>A0AAJ1BC91</accession>
<evidence type="ECO:0000256" key="11">
    <source>
        <dbReference type="ARBA" id="ARBA00023096"/>
    </source>
</evidence>
<evidence type="ECO:0000256" key="14">
    <source>
        <dbReference type="ARBA" id="ARBA00047630"/>
    </source>
</evidence>
<gene>
    <name evidence="17" type="primary">serC</name>
    <name evidence="17" type="ORF">L0M99_02055</name>
</gene>
<name>A0AAJ1BC91_9ACTO</name>
<organism evidence="17 18">
    <name type="scientific">Varibaculum cambriense</name>
    <dbReference type="NCBI Taxonomy" id="184870"/>
    <lineage>
        <taxon>Bacteria</taxon>
        <taxon>Bacillati</taxon>
        <taxon>Actinomycetota</taxon>
        <taxon>Actinomycetes</taxon>
        <taxon>Actinomycetales</taxon>
        <taxon>Actinomycetaceae</taxon>
        <taxon>Varibaculum</taxon>
    </lineage>
</organism>
<dbReference type="AlphaFoldDB" id="A0AAJ1BC91"/>
<evidence type="ECO:0000256" key="3">
    <source>
        <dbReference type="ARBA" id="ARBA00005099"/>
    </source>
</evidence>
<evidence type="ECO:0000313" key="18">
    <source>
        <dbReference type="Proteomes" id="UP001200537"/>
    </source>
</evidence>
<dbReference type="NCBIfam" id="TIGR01366">
    <property type="entry name" value="serC_3"/>
    <property type="match status" value="1"/>
</dbReference>
<comment type="catalytic activity">
    <reaction evidence="14">
        <text>4-(phosphooxy)-L-threonine + 2-oxoglutarate = (R)-3-hydroxy-2-oxo-4-phosphooxybutanoate + L-glutamate</text>
        <dbReference type="Rhea" id="RHEA:16573"/>
        <dbReference type="ChEBI" id="CHEBI:16810"/>
        <dbReference type="ChEBI" id="CHEBI:29985"/>
        <dbReference type="ChEBI" id="CHEBI:58452"/>
        <dbReference type="ChEBI" id="CHEBI:58538"/>
        <dbReference type="EC" id="2.6.1.52"/>
    </reaction>
</comment>
<dbReference type="PANTHER" id="PTHR21152">
    <property type="entry name" value="AMINOTRANSFERASE CLASS V"/>
    <property type="match status" value="1"/>
</dbReference>
<comment type="catalytic activity">
    <reaction evidence="15">
        <text>O-phospho-L-serine + 2-oxoglutarate = 3-phosphooxypyruvate + L-glutamate</text>
        <dbReference type="Rhea" id="RHEA:14329"/>
        <dbReference type="ChEBI" id="CHEBI:16810"/>
        <dbReference type="ChEBI" id="CHEBI:18110"/>
        <dbReference type="ChEBI" id="CHEBI:29985"/>
        <dbReference type="ChEBI" id="CHEBI:57524"/>
        <dbReference type="EC" id="2.6.1.52"/>
    </reaction>
</comment>
<keyword evidence="8" id="KW-0028">Amino-acid biosynthesis</keyword>
<evidence type="ECO:0000256" key="4">
    <source>
        <dbReference type="ARBA" id="ARBA00006904"/>
    </source>
</evidence>
<keyword evidence="12" id="KW-0718">Serine biosynthesis</keyword>
<dbReference type="PANTHER" id="PTHR21152:SF40">
    <property type="entry name" value="ALANINE--GLYOXYLATE AMINOTRANSFERASE"/>
    <property type="match status" value="1"/>
</dbReference>
<dbReference type="GO" id="GO:0019265">
    <property type="term" value="P:glycine biosynthetic process, by transamination of glyoxylate"/>
    <property type="evidence" value="ECO:0007669"/>
    <property type="project" value="TreeGrafter"/>
</dbReference>
<dbReference type="GO" id="GO:0004760">
    <property type="term" value="F:L-serine-pyruvate transaminase activity"/>
    <property type="evidence" value="ECO:0007669"/>
    <property type="project" value="TreeGrafter"/>
</dbReference>
<dbReference type="GO" id="GO:0008453">
    <property type="term" value="F:alanine-glyoxylate transaminase activity"/>
    <property type="evidence" value="ECO:0007669"/>
    <property type="project" value="TreeGrafter"/>
</dbReference>
<reference evidence="17" key="1">
    <citation type="submission" date="2022-01" db="EMBL/GenBank/DDBJ databases">
        <title>Collection of gut derived symbiotic bacterial strains cultured from healthy donors.</title>
        <authorList>
            <person name="Lin H."/>
            <person name="Kohout C."/>
            <person name="Waligurski E."/>
            <person name="Pamer E.G."/>
        </authorList>
    </citation>
    <scope>NUCLEOTIDE SEQUENCE</scope>
    <source>
        <strain evidence="17">DFI.7.46</strain>
    </source>
</reference>
<dbReference type="GO" id="GO:0004648">
    <property type="term" value="F:O-phospho-L-serine:2-oxoglutarate aminotransferase activity"/>
    <property type="evidence" value="ECO:0007669"/>
    <property type="project" value="UniProtKB-EC"/>
</dbReference>
<evidence type="ECO:0000313" key="17">
    <source>
        <dbReference type="EMBL" id="MCG4617282.1"/>
    </source>
</evidence>
<evidence type="ECO:0000256" key="12">
    <source>
        <dbReference type="ARBA" id="ARBA00023299"/>
    </source>
</evidence>
<dbReference type="InterPro" id="IPR015422">
    <property type="entry name" value="PyrdxlP-dep_Trfase_small"/>
</dbReference>
<evidence type="ECO:0000256" key="8">
    <source>
        <dbReference type="ARBA" id="ARBA00022605"/>
    </source>
</evidence>
<dbReference type="EMBL" id="JAKNHJ010000003">
    <property type="protein sequence ID" value="MCG4617282.1"/>
    <property type="molecule type" value="Genomic_DNA"/>
</dbReference>
<dbReference type="Gene3D" id="3.90.1150.10">
    <property type="entry name" value="Aspartate Aminotransferase, domain 1"/>
    <property type="match status" value="1"/>
</dbReference>
<dbReference type="Proteomes" id="UP001200537">
    <property type="component" value="Unassembled WGS sequence"/>
</dbReference>
<protein>
    <recommendedName>
        <fullName evidence="5">phosphoserine transaminase</fullName>
        <ecNumber evidence="5">2.6.1.52</ecNumber>
    </recommendedName>
    <alternativeName>
        <fullName evidence="13">Phosphohydroxythreonine aminotransferase</fullName>
    </alternativeName>
</protein>
<dbReference type="InterPro" id="IPR015421">
    <property type="entry name" value="PyrdxlP-dep_Trfase_major"/>
</dbReference>
<dbReference type="Pfam" id="PF00266">
    <property type="entry name" value="Aminotran_5"/>
    <property type="match status" value="1"/>
</dbReference>
<evidence type="ECO:0000256" key="2">
    <source>
        <dbReference type="ARBA" id="ARBA00003483"/>
    </source>
</evidence>
<keyword evidence="10" id="KW-0663">Pyridoxal phosphate</keyword>
<sequence>MENFISIPADLLPENKKFGAGPSSIRKTALAKLAASDLPGTSHRQAPVKDLVGSLRGGLKELFSLPDGYEVVLGNGGATTFWAVAASSLIRERSAHAVFGSFGAKFAETVSGAPHLKDPMNELGGISARAQGQETASDIAILRGGQEGIDTYCYPAHETSTGALSPVNRIAGGLNLVDATSIAGGVQVDISQTDVYYFSGQKCFAAEGGLWVALASPAAQERAQEIKENPGAGRWIPPVLDFSVALKNSVKNQTLNTPAIATLILWEDQVQWMLSQGGLAEMEKRTRASSAVLYEWAASRPEVCPYISNPREQSPVVVTIDFKDINADTVIAQLRANGIVDIDPYRALGRNQIRVACFPNVEVADTQALTACLDYVIDRL</sequence>
<dbReference type="SUPFAM" id="SSF53383">
    <property type="entry name" value="PLP-dependent transferases"/>
    <property type="match status" value="1"/>
</dbReference>
<dbReference type="RefSeq" id="WP_238127556.1">
    <property type="nucleotide sequence ID" value="NZ_JAGZVZ010000001.1"/>
</dbReference>
<dbReference type="InterPro" id="IPR006272">
    <property type="entry name" value="Pser_aminoTfrase_mycobac"/>
</dbReference>
<dbReference type="GO" id="GO:0006564">
    <property type="term" value="P:L-serine biosynthetic process"/>
    <property type="evidence" value="ECO:0007669"/>
    <property type="project" value="UniProtKB-KW"/>
</dbReference>
<dbReference type="PIRSF" id="PIRSF000525">
    <property type="entry name" value="SerC"/>
    <property type="match status" value="1"/>
</dbReference>
<comment type="caution">
    <text evidence="17">The sequence shown here is derived from an EMBL/GenBank/DDBJ whole genome shotgun (WGS) entry which is preliminary data.</text>
</comment>
<evidence type="ECO:0000256" key="5">
    <source>
        <dbReference type="ARBA" id="ARBA00013030"/>
    </source>
</evidence>
<keyword evidence="7 17" id="KW-0032">Aminotransferase</keyword>
<evidence type="ECO:0000256" key="7">
    <source>
        <dbReference type="ARBA" id="ARBA00022576"/>
    </source>
</evidence>
<evidence type="ECO:0000256" key="15">
    <source>
        <dbReference type="ARBA" id="ARBA00049007"/>
    </source>
</evidence>
<dbReference type="EC" id="2.6.1.52" evidence="5"/>
<dbReference type="Gene3D" id="3.40.640.10">
    <property type="entry name" value="Type I PLP-dependent aspartate aminotransferase-like (Major domain)"/>
    <property type="match status" value="1"/>
</dbReference>
<evidence type="ECO:0000256" key="9">
    <source>
        <dbReference type="ARBA" id="ARBA00022679"/>
    </source>
</evidence>
<dbReference type="InterPro" id="IPR015424">
    <property type="entry name" value="PyrdxlP-dep_Trfase"/>
</dbReference>